<dbReference type="PANTHER" id="PTHR40064:SF1">
    <property type="entry name" value="MEMBRANE PROTEIN"/>
    <property type="match status" value="1"/>
</dbReference>
<organism evidence="8 9">
    <name type="scientific">Vagococcus acidifermentans</name>
    <dbReference type="NCBI Taxonomy" id="564710"/>
    <lineage>
        <taxon>Bacteria</taxon>
        <taxon>Bacillati</taxon>
        <taxon>Bacillota</taxon>
        <taxon>Bacilli</taxon>
        <taxon>Lactobacillales</taxon>
        <taxon>Enterococcaceae</taxon>
        <taxon>Vagococcus</taxon>
    </lineage>
</organism>
<evidence type="ECO:0000256" key="5">
    <source>
        <dbReference type="ARBA" id="ARBA00023136"/>
    </source>
</evidence>
<dbReference type="InterPro" id="IPR010343">
    <property type="entry name" value="ArAE_1"/>
</dbReference>
<protein>
    <recommendedName>
        <fullName evidence="7">Putative aromatic acid exporter C-terminal domain-containing protein</fullName>
    </recommendedName>
</protein>
<dbReference type="PANTHER" id="PTHR40064">
    <property type="entry name" value="MEMBRANE PROTEIN-RELATED"/>
    <property type="match status" value="1"/>
</dbReference>
<feature type="transmembrane region" description="Helical" evidence="6">
    <location>
        <begin position="76"/>
        <end position="95"/>
    </location>
</feature>
<dbReference type="InterPro" id="IPR052984">
    <property type="entry name" value="UPF0421"/>
</dbReference>
<proteinExistence type="predicted"/>
<dbReference type="OrthoDB" id="357521at2"/>
<feature type="transmembrane region" description="Helical" evidence="6">
    <location>
        <begin position="50"/>
        <end position="69"/>
    </location>
</feature>
<gene>
    <name evidence="8" type="ORF">CBF27_06015</name>
</gene>
<evidence type="ECO:0000259" key="7">
    <source>
        <dbReference type="Pfam" id="PF11728"/>
    </source>
</evidence>
<sequence>MKIGLRTIKTAISAALAIWLAAQLGLLYPATAGVIAILSVTNTKKSSFKVGLSRLIALATAIIIAFVCYRLIGYNALAFGVYLLLFIPCAARWGLSEGIPVSSVLVTHFLNEQSISFELIVNSFSLLVIGAGLALLSNLYMPSTAEKIKRDKQAVDETIRYLLKKMSQTLADKSLQLNCEQILDSLDEMIQEGREYARRDAENRLLGQSAYEMDYFDMRNIQVTVLKEMLDLLEQTDVSYEIAEGIRELFEFTYDTYGEDNDGLLILEKIERVYESYRTMPLPATREEFENRARLYQLLTEFKTFIDIKVVFSQTKLDAERQSI</sequence>
<comment type="caution">
    <text evidence="8">The sequence shown here is derived from an EMBL/GenBank/DDBJ whole genome shotgun (WGS) entry which is preliminary data.</text>
</comment>
<comment type="subcellular location">
    <subcellularLocation>
        <location evidence="1">Cell membrane</location>
        <topology evidence="1">Multi-pass membrane protein</topology>
    </subcellularLocation>
</comment>
<keyword evidence="4 6" id="KW-1133">Transmembrane helix</keyword>
<evidence type="ECO:0000313" key="9">
    <source>
        <dbReference type="Proteomes" id="UP000286773"/>
    </source>
</evidence>
<keyword evidence="9" id="KW-1185">Reference proteome</keyword>
<evidence type="ECO:0000256" key="6">
    <source>
        <dbReference type="SAM" id="Phobius"/>
    </source>
</evidence>
<name>A0A430AWU6_9ENTE</name>
<dbReference type="Pfam" id="PF11728">
    <property type="entry name" value="ArAE_1_C"/>
    <property type="match status" value="1"/>
</dbReference>
<evidence type="ECO:0000256" key="2">
    <source>
        <dbReference type="ARBA" id="ARBA00022475"/>
    </source>
</evidence>
<reference evidence="8 9" key="1">
    <citation type="submission" date="2017-05" db="EMBL/GenBank/DDBJ databases">
        <title>Vagococcus spp. assemblies.</title>
        <authorList>
            <person name="Gulvik C.A."/>
        </authorList>
    </citation>
    <scope>NUCLEOTIDE SEQUENCE [LARGE SCALE GENOMIC DNA]</scope>
    <source>
        <strain evidence="8 9">LMG 24798</strain>
    </source>
</reference>
<feature type="transmembrane region" description="Helical" evidence="6">
    <location>
        <begin position="12"/>
        <end position="38"/>
    </location>
</feature>
<evidence type="ECO:0000256" key="4">
    <source>
        <dbReference type="ARBA" id="ARBA00022989"/>
    </source>
</evidence>
<keyword evidence="3 6" id="KW-0812">Transmembrane</keyword>
<dbReference type="EMBL" id="NGKC01000005">
    <property type="protein sequence ID" value="RSU12528.1"/>
    <property type="molecule type" value="Genomic_DNA"/>
</dbReference>
<accession>A0A430AWU6</accession>
<feature type="domain" description="Putative aromatic acid exporter C-terminal" evidence="7">
    <location>
        <begin position="146"/>
        <end position="309"/>
    </location>
</feature>
<keyword evidence="5 6" id="KW-0472">Membrane</keyword>
<dbReference type="InterPro" id="IPR021062">
    <property type="entry name" value="ArAE_1_C"/>
</dbReference>
<dbReference type="GO" id="GO:0005886">
    <property type="term" value="C:plasma membrane"/>
    <property type="evidence" value="ECO:0007669"/>
    <property type="project" value="UniProtKB-SubCell"/>
</dbReference>
<dbReference type="RefSeq" id="WP_126813412.1">
    <property type="nucleotide sequence ID" value="NZ_NGKC01000005.1"/>
</dbReference>
<keyword evidence="2" id="KW-1003">Cell membrane</keyword>
<dbReference type="Gene3D" id="1.20.120.940">
    <property type="entry name" value="Putative aromatic acid exporter, C-terminal domain"/>
    <property type="match status" value="1"/>
</dbReference>
<evidence type="ECO:0000256" key="3">
    <source>
        <dbReference type="ARBA" id="ARBA00022692"/>
    </source>
</evidence>
<feature type="transmembrane region" description="Helical" evidence="6">
    <location>
        <begin position="115"/>
        <end position="140"/>
    </location>
</feature>
<evidence type="ECO:0000313" key="8">
    <source>
        <dbReference type="EMBL" id="RSU12528.1"/>
    </source>
</evidence>
<dbReference type="InterPro" id="IPR038323">
    <property type="entry name" value="ArAE_1_C_sf"/>
</dbReference>
<dbReference type="AlphaFoldDB" id="A0A430AWU6"/>
<dbReference type="Pfam" id="PF06081">
    <property type="entry name" value="ArAE_1"/>
    <property type="match status" value="1"/>
</dbReference>
<dbReference type="Proteomes" id="UP000286773">
    <property type="component" value="Unassembled WGS sequence"/>
</dbReference>
<evidence type="ECO:0000256" key="1">
    <source>
        <dbReference type="ARBA" id="ARBA00004651"/>
    </source>
</evidence>